<name>A0A6G0XT93_APHCR</name>
<sequence length="243" mass="27610">MWPFQSLSKRLQIQGLRMQQLRHIKLKNNDISLSDYVGNDNKPMGKIFVNSVYQNKKFTMCLYVIDNGGPPLIGRNDIKNIGKLYPLVISSAQLLEEMKITELNLSSNLDIPVKLDLSDMSEMFIIMQTNIVRCYDQSDNEYNNNAIKTIDTNISNYNSINKTNSIQSMHSINSASQKNTNNESEKYASGKKSFAETTLNATLPKKEHAIDFDSIDNIPQIEHIIAISKLTTQKNKKNRSSDI</sequence>
<comment type="caution">
    <text evidence="1">The sequence shown here is derived from an EMBL/GenBank/DDBJ whole genome shotgun (WGS) entry which is preliminary data.</text>
</comment>
<protein>
    <submittedName>
        <fullName evidence="1">CCHC-type domain-containing protein</fullName>
    </submittedName>
</protein>
<proteinExistence type="predicted"/>
<keyword evidence="2" id="KW-1185">Reference proteome</keyword>
<dbReference type="EMBL" id="VUJU01007566">
    <property type="protein sequence ID" value="KAF0743652.1"/>
    <property type="molecule type" value="Genomic_DNA"/>
</dbReference>
<evidence type="ECO:0000313" key="1">
    <source>
        <dbReference type="EMBL" id="KAF0743652.1"/>
    </source>
</evidence>
<accession>A0A6G0XT93</accession>
<reference evidence="1 2" key="1">
    <citation type="submission" date="2019-08" db="EMBL/GenBank/DDBJ databases">
        <title>Whole genome of Aphis craccivora.</title>
        <authorList>
            <person name="Voronova N.V."/>
            <person name="Shulinski R.S."/>
            <person name="Bandarenka Y.V."/>
            <person name="Zhorov D.G."/>
            <person name="Warner D."/>
        </authorList>
    </citation>
    <scope>NUCLEOTIDE SEQUENCE [LARGE SCALE GENOMIC DNA]</scope>
    <source>
        <strain evidence="1">180601</strain>
        <tissue evidence="1">Whole Body</tissue>
    </source>
</reference>
<evidence type="ECO:0000313" key="2">
    <source>
        <dbReference type="Proteomes" id="UP000478052"/>
    </source>
</evidence>
<dbReference type="Proteomes" id="UP000478052">
    <property type="component" value="Unassembled WGS sequence"/>
</dbReference>
<organism evidence="1 2">
    <name type="scientific">Aphis craccivora</name>
    <name type="common">Cowpea aphid</name>
    <dbReference type="NCBI Taxonomy" id="307492"/>
    <lineage>
        <taxon>Eukaryota</taxon>
        <taxon>Metazoa</taxon>
        <taxon>Ecdysozoa</taxon>
        <taxon>Arthropoda</taxon>
        <taxon>Hexapoda</taxon>
        <taxon>Insecta</taxon>
        <taxon>Pterygota</taxon>
        <taxon>Neoptera</taxon>
        <taxon>Paraneoptera</taxon>
        <taxon>Hemiptera</taxon>
        <taxon>Sternorrhyncha</taxon>
        <taxon>Aphidomorpha</taxon>
        <taxon>Aphidoidea</taxon>
        <taxon>Aphididae</taxon>
        <taxon>Aphidini</taxon>
        <taxon>Aphis</taxon>
        <taxon>Aphis</taxon>
    </lineage>
</organism>
<dbReference type="OrthoDB" id="427924at2759"/>
<gene>
    <name evidence="1" type="ORF">FWK35_00022796</name>
</gene>
<dbReference type="AlphaFoldDB" id="A0A6G0XT93"/>